<dbReference type="Proteomes" id="UP001224775">
    <property type="component" value="Unassembled WGS sequence"/>
</dbReference>
<dbReference type="EMBL" id="JATAAI010000010">
    <property type="protein sequence ID" value="KAK1742821.1"/>
    <property type="molecule type" value="Genomic_DNA"/>
</dbReference>
<name>A0AAD8YAF4_9STRA</name>
<sequence length="481" mass="53980">MPFVTKNPAHYLKALAEDSAEALHIGLFFSRSISEQQAVDLIKLAKAIQQSTRTIRCLWLRFRDGDESICAALQAFGDELAGDVSIQSLVVEGKAGPAEIECLAGFFRNSKLRGLQFRRTDIDASASAILRPLFVGSDTLNVLDLSQNSKLGDVFVEDMLTALSEGETSIETLSIGECDIDAADDNDETIERISATSVELMARYVSRSKSLSSVTLRLLNLDDIGIGELANVLKRQDCSVRRLDLGGNFGNNGIKILAEALKTNQSIKTITLGCHKNLNDVGAQELLRVSDPFAYTTHANKKTEWDSVKKSNHSLQSVYILDRPSVTVSNELITKLRSISSLQPHQTLQTKAWHHIEKHIEDLSHMEIDNKYVPEVMSFVQKRGELNGLFETIRSSNSLKIFENPSPERARLSDQMDRIQKENAILKRLLKAERERSQSLRNENYSVRKTVEMKFGKKCPSWNSCKQLWLEVVDLMKEPIW</sequence>
<accession>A0AAD8YAF4</accession>
<dbReference type="PANTHER" id="PTHR24112">
    <property type="entry name" value="LEUCINE-RICH REPEAT, ISOFORM F-RELATED"/>
    <property type="match status" value="1"/>
</dbReference>
<evidence type="ECO:0000256" key="1">
    <source>
        <dbReference type="SAM" id="Coils"/>
    </source>
</evidence>
<feature type="coiled-coil region" evidence="1">
    <location>
        <begin position="409"/>
        <end position="443"/>
    </location>
</feature>
<dbReference type="Gene3D" id="3.80.10.10">
    <property type="entry name" value="Ribonuclease Inhibitor"/>
    <property type="match status" value="2"/>
</dbReference>
<evidence type="ECO:0000313" key="2">
    <source>
        <dbReference type="EMBL" id="KAK1742821.1"/>
    </source>
</evidence>
<dbReference type="SUPFAM" id="SSF52047">
    <property type="entry name" value="RNI-like"/>
    <property type="match status" value="1"/>
</dbReference>
<organism evidence="2 3">
    <name type="scientific">Skeletonema marinoi</name>
    <dbReference type="NCBI Taxonomy" id="267567"/>
    <lineage>
        <taxon>Eukaryota</taxon>
        <taxon>Sar</taxon>
        <taxon>Stramenopiles</taxon>
        <taxon>Ochrophyta</taxon>
        <taxon>Bacillariophyta</taxon>
        <taxon>Coscinodiscophyceae</taxon>
        <taxon>Thalassiosirophycidae</taxon>
        <taxon>Thalassiosirales</taxon>
        <taxon>Skeletonemataceae</taxon>
        <taxon>Skeletonema</taxon>
        <taxon>Skeletonema marinoi-dohrnii complex</taxon>
    </lineage>
</organism>
<dbReference type="AlphaFoldDB" id="A0AAD8YAF4"/>
<proteinExistence type="predicted"/>
<protein>
    <recommendedName>
        <fullName evidence="4">RNI-like protein</fullName>
    </recommendedName>
</protein>
<evidence type="ECO:0008006" key="4">
    <source>
        <dbReference type="Google" id="ProtNLM"/>
    </source>
</evidence>
<dbReference type="InterPro" id="IPR051279">
    <property type="entry name" value="PP1-Reg/Actin-Interact_Protein"/>
</dbReference>
<reference evidence="2" key="1">
    <citation type="submission" date="2023-06" db="EMBL/GenBank/DDBJ databases">
        <title>Survivors Of The Sea: Transcriptome response of Skeletonema marinoi to long-term dormancy.</title>
        <authorList>
            <person name="Pinder M.I.M."/>
            <person name="Kourtchenko O."/>
            <person name="Robertson E.K."/>
            <person name="Larsson T."/>
            <person name="Maumus F."/>
            <person name="Osuna-Cruz C.M."/>
            <person name="Vancaester E."/>
            <person name="Stenow R."/>
            <person name="Vandepoele K."/>
            <person name="Ploug H."/>
            <person name="Bruchert V."/>
            <person name="Godhe A."/>
            <person name="Topel M."/>
        </authorList>
    </citation>
    <scope>NUCLEOTIDE SEQUENCE</scope>
    <source>
        <strain evidence="2">R05AC</strain>
    </source>
</reference>
<keyword evidence="3" id="KW-1185">Reference proteome</keyword>
<dbReference type="InterPro" id="IPR032675">
    <property type="entry name" value="LRR_dom_sf"/>
</dbReference>
<keyword evidence="1" id="KW-0175">Coiled coil</keyword>
<gene>
    <name evidence="2" type="ORF">QTG54_006418</name>
</gene>
<evidence type="ECO:0000313" key="3">
    <source>
        <dbReference type="Proteomes" id="UP001224775"/>
    </source>
</evidence>
<comment type="caution">
    <text evidence="2">The sequence shown here is derived from an EMBL/GenBank/DDBJ whole genome shotgun (WGS) entry which is preliminary data.</text>
</comment>